<reference evidence="9" key="1">
    <citation type="journal article" date="2019" name="Int. J. Syst. Evol. Microbiol.">
        <title>The Global Catalogue of Microorganisms (GCM) 10K type strain sequencing project: providing services to taxonomists for standard genome sequencing and annotation.</title>
        <authorList>
            <consortium name="The Broad Institute Genomics Platform"/>
            <consortium name="The Broad Institute Genome Sequencing Center for Infectious Disease"/>
            <person name="Wu L."/>
            <person name="Ma J."/>
        </authorList>
    </citation>
    <scope>NUCLEOTIDE SEQUENCE [LARGE SCALE GENOMIC DNA]</scope>
    <source>
        <strain evidence="9">JCM 4816</strain>
    </source>
</reference>
<feature type="region of interest" description="Disordered" evidence="5">
    <location>
        <begin position="1"/>
        <end position="31"/>
    </location>
</feature>
<evidence type="ECO:0000313" key="8">
    <source>
        <dbReference type="EMBL" id="MFC5911166.1"/>
    </source>
</evidence>
<dbReference type="InterPro" id="IPR051533">
    <property type="entry name" value="WaaL-like"/>
</dbReference>
<evidence type="ECO:0000259" key="7">
    <source>
        <dbReference type="Pfam" id="PF04932"/>
    </source>
</evidence>
<feature type="transmembrane region" description="Helical" evidence="6">
    <location>
        <begin position="253"/>
        <end position="274"/>
    </location>
</feature>
<evidence type="ECO:0000256" key="3">
    <source>
        <dbReference type="ARBA" id="ARBA00022989"/>
    </source>
</evidence>
<dbReference type="Proteomes" id="UP001596174">
    <property type="component" value="Unassembled WGS sequence"/>
</dbReference>
<dbReference type="EMBL" id="JBHSQJ010000147">
    <property type="protein sequence ID" value="MFC5911166.1"/>
    <property type="molecule type" value="Genomic_DNA"/>
</dbReference>
<dbReference type="InterPro" id="IPR007016">
    <property type="entry name" value="O-antigen_ligase-rel_domated"/>
</dbReference>
<sequence length="447" mass="46677">MTPTLAGARPRPGAVLPPLPSPAEARGPRRGSAERAAVTAACLAMVFQPILQPTGPGHTSPVDLFTLATLLLTGVWAATSGRRLGAPYLLPMGLLVVGGGIAGLIGPLPGVSLLQLAQDLVLIAWTAALYNLARLPGVLRRLATAFALASIGWAALLVTASFAHISAIEGVSETEGNRLLFTFGDPNYAAAYWVVSLFVVHAVQRPRSRALRWTGYALLLWAFALSESNGGLLELAVGLVFLGAVAVWRRHGLVAAVAMVLATGALVGGTLQVVPLSTVQNWAAQSGQPLLVNSLGRSDNSTSQRSILVQESLQLYDSGGPLGSGPRTTKQLLYDRQYPYAKEAHDDYLAALTERGPLGVVGIVTLVLAAAVRCGRVLRAPPQRGQTAELPRPAGLVAALLAMGVAGAYYQVLHFRFVWILLALVAALAAASRNDASGPDAGGRDRT</sequence>
<dbReference type="GO" id="GO:0016874">
    <property type="term" value="F:ligase activity"/>
    <property type="evidence" value="ECO:0007669"/>
    <property type="project" value="UniProtKB-KW"/>
</dbReference>
<dbReference type="Pfam" id="PF04932">
    <property type="entry name" value="Wzy_C"/>
    <property type="match status" value="1"/>
</dbReference>
<organism evidence="8 9">
    <name type="scientific">Streptacidiphilus monticola</name>
    <dbReference type="NCBI Taxonomy" id="2161674"/>
    <lineage>
        <taxon>Bacteria</taxon>
        <taxon>Bacillati</taxon>
        <taxon>Actinomycetota</taxon>
        <taxon>Actinomycetes</taxon>
        <taxon>Kitasatosporales</taxon>
        <taxon>Streptomycetaceae</taxon>
        <taxon>Streptacidiphilus</taxon>
    </lineage>
</organism>
<dbReference type="PANTHER" id="PTHR37422:SF13">
    <property type="entry name" value="LIPOPOLYSACCHARIDE BIOSYNTHESIS PROTEIN PA4999-RELATED"/>
    <property type="match status" value="1"/>
</dbReference>
<keyword evidence="9" id="KW-1185">Reference proteome</keyword>
<feature type="transmembrane region" description="Helical" evidence="6">
    <location>
        <begin position="112"/>
        <end position="133"/>
    </location>
</feature>
<feature type="transmembrane region" description="Helical" evidence="6">
    <location>
        <begin position="145"/>
        <end position="167"/>
    </location>
</feature>
<dbReference type="PANTHER" id="PTHR37422">
    <property type="entry name" value="TEICHURONIC ACID BIOSYNTHESIS PROTEIN TUAE"/>
    <property type="match status" value="1"/>
</dbReference>
<keyword evidence="4 6" id="KW-0472">Membrane</keyword>
<keyword evidence="2 6" id="KW-0812">Transmembrane</keyword>
<comment type="subcellular location">
    <subcellularLocation>
        <location evidence="1">Membrane</location>
        <topology evidence="1">Multi-pass membrane protein</topology>
    </subcellularLocation>
</comment>
<keyword evidence="8" id="KW-0436">Ligase</keyword>
<accession>A0ABW1GCL1</accession>
<feature type="transmembrane region" description="Helical" evidence="6">
    <location>
        <begin position="416"/>
        <end position="432"/>
    </location>
</feature>
<feature type="domain" description="O-antigen ligase-related" evidence="7">
    <location>
        <begin position="217"/>
        <end position="363"/>
    </location>
</feature>
<comment type="caution">
    <text evidence="8">The sequence shown here is derived from an EMBL/GenBank/DDBJ whole genome shotgun (WGS) entry which is preliminary data.</text>
</comment>
<evidence type="ECO:0000256" key="4">
    <source>
        <dbReference type="ARBA" id="ARBA00023136"/>
    </source>
</evidence>
<evidence type="ECO:0000256" key="2">
    <source>
        <dbReference type="ARBA" id="ARBA00022692"/>
    </source>
</evidence>
<evidence type="ECO:0000313" key="9">
    <source>
        <dbReference type="Proteomes" id="UP001596174"/>
    </source>
</evidence>
<feature type="transmembrane region" description="Helical" evidence="6">
    <location>
        <begin position="187"/>
        <end position="203"/>
    </location>
</feature>
<name>A0ABW1GCL1_9ACTN</name>
<protein>
    <submittedName>
        <fullName evidence="8">O-antigen ligase family protein</fullName>
    </submittedName>
</protein>
<feature type="transmembrane region" description="Helical" evidence="6">
    <location>
        <begin position="88"/>
        <end position="106"/>
    </location>
</feature>
<proteinExistence type="predicted"/>
<keyword evidence="3 6" id="KW-1133">Transmembrane helix</keyword>
<evidence type="ECO:0000256" key="1">
    <source>
        <dbReference type="ARBA" id="ARBA00004141"/>
    </source>
</evidence>
<gene>
    <name evidence="8" type="ORF">ACFP3V_28665</name>
</gene>
<evidence type="ECO:0000256" key="6">
    <source>
        <dbReference type="SAM" id="Phobius"/>
    </source>
</evidence>
<evidence type="ECO:0000256" key="5">
    <source>
        <dbReference type="SAM" id="MobiDB-lite"/>
    </source>
</evidence>
<dbReference type="RefSeq" id="WP_380589647.1">
    <property type="nucleotide sequence ID" value="NZ_JBHSQJ010000147.1"/>
</dbReference>